<feature type="region of interest" description="Disordered" evidence="1">
    <location>
        <begin position="53"/>
        <end position="74"/>
    </location>
</feature>
<comment type="caution">
    <text evidence="2">The sequence shown here is derived from an EMBL/GenBank/DDBJ whole genome shotgun (WGS) entry which is preliminary data.</text>
</comment>
<dbReference type="Proteomes" id="UP001501423">
    <property type="component" value="Unassembled WGS sequence"/>
</dbReference>
<sequence>MGTPPCALSTWARQDGAAAPDGDTRWPSCTFYGLAPADDAGSFRAVGYCSTPPDPRGDQYVHGLVERSTPPPAN</sequence>
<evidence type="ECO:0000256" key="1">
    <source>
        <dbReference type="SAM" id="MobiDB-lite"/>
    </source>
</evidence>
<accession>A0ABN3XGL3</accession>
<dbReference type="EMBL" id="BAAAVA010000144">
    <property type="protein sequence ID" value="GAA2955660.1"/>
    <property type="molecule type" value="Genomic_DNA"/>
</dbReference>
<reference evidence="2 3" key="1">
    <citation type="journal article" date="2019" name="Int. J. Syst. Evol. Microbiol.">
        <title>The Global Catalogue of Microorganisms (GCM) 10K type strain sequencing project: providing services to taxonomists for standard genome sequencing and annotation.</title>
        <authorList>
            <consortium name="The Broad Institute Genomics Platform"/>
            <consortium name="The Broad Institute Genome Sequencing Center for Infectious Disease"/>
            <person name="Wu L."/>
            <person name="Ma J."/>
        </authorList>
    </citation>
    <scope>NUCLEOTIDE SEQUENCE [LARGE SCALE GENOMIC DNA]</scope>
    <source>
        <strain evidence="2 3">JCM 9650</strain>
    </source>
</reference>
<keyword evidence="3" id="KW-1185">Reference proteome</keyword>
<dbReference type="RefSeq" id="WP_346091273.1">
    <property type="nucleotide sequence ID" value="NZ_BAAAVA010000144.1"/>
</dbReference>
<evidence type="ECO:0000313" key="3">
    <source>
        <dbReference type="Proteomes" id="UP001501423"/>
    </source>
</evidence>
<proteinExistence type="predicted"/>
<organism evidence="2 3">
    <name type="scientific">Streptomyces erythrogriseus</name>
    <dbReference type="NCBI Taxonomy" id="284027"/>
    <lineage>
        <taxon>Bacteria</taxon>
        <taxon>Bacillati</taxon>
        <taxon>Actinomycetota</taxon>
        <taxon>Actinomycetes</taxon>
        <taxon>Kitasatosporales</taxon>
        <taxon>Streptomycetaceae</taxon>
        <taxon>Streptomyces</taxon>
        <taxon>Streptomyces griseoincarnatus group</taxon>
    </lineage>
</organism>
<name>A0ABN3XGL3_9ACTN</name>
<evidence type="ECO:0000313" key="2">
    <source>
        <dbReference type="EMBL" id="GAA2955660.1"/>
    </source>
</evidence>
<gene>
    <name evidence="2" type="ORF">GCM10010478_64620</name>
</gene>
<protein>
    <submittedName>
        <fullName evidence="2">Uncharacterized protein</fullName>
    </submittedName>
</protein>